<evidence type="ECO:0000313" key="3">
    <source>
        <dbReference type="Proteomes" id="UP000268857"/>
    </source>
</evidence>
<evidence type="ECO:0000256" key="1">
    <source>
        <dbReference type="SAM" id="SignalP"/>
    </source>
</evidence>
<keyword evidence="1" id="KW-0732">Signal</keyword>
<dbReference type="OrthoDB" id="583362at2"/>
<dbReference type="RefSeq" id="WP_016874359.1">
    <property type="nucleotide sequence ID" value="NZ_AJLN01000116.1"/>
</dbReference>
<proteinExistence type="predicted"/>
<feature type="signal peptide" evidence="1">
    <location>
        <begin position="1"/>
        <end position="38"/>
    </location>
</feature>
<name>A0A433NR96_CHLFR</name>
<reference evidence="2 3" key="1">
    <citation type="journal article" date="2019" name="Genome Biol. Evol.">
        <title>Day and night: Metabolic profiles and evolutionary relationships of six axenic non-marine cyanobacteria.</title>
        <authorList>
            <person name="Will S.E."/>
            <person name="Henke P."/>
            <person name="Boedeker C."/>
            <person name="Huang S."/>
            <person name="Brinkmann H."/>
            <person name="Rohde M."/>
            <person name="Jarek M."/>
            <person name="Friedl T."/>
            <person name="Seufert S."/>
            <person name="Schumacher M."/>
            <person name="Overmann J."/>
            <person name="Neumann-Schaal M."/>
            <person name="Petersen J."/>
        </authorList>
    </citation>
    <scope>NUCLEOTIDE SEQUENCE [LARGE SCALE GENOMIC DNA]</scope>
    <source>
        <strain evidence="2 3">PCC 6912</strain>
    </source>
</reference>
<protein>
    <submittedName>
        <fullName evidence="2">Uncharacterized protein</fullName>
    </submittedName>
</protein>
<keyword evidence="3" id="KW-1185">Reference proteome</keyword>
<sequence>MNKLNQKPKRSLAIVLATTCGVASLLSAIFDTSDSAFASEFIATKSLAAKNDIIANTYTCPRYAGGGKLDAYIETPNFDIYICKKLDKLFYTGTSKRNGKGTRPLPTYVEEGTGYVARNGNYEYVVNGAALEIIKNGKVLQTDPVIRYTSGYAN</sequence>
<organism evidence="2 3">
    <name type="scientific">Chlorogloeopsis fritschii PCC 6912</name>
    <dbReference type="NCBI Taxonomy" id="211165"/>
    <lineage>
        <taxon>Bacteria</taxon>
        <taxon>Bacillati</taxon>
        <taxon>Cyanobacteriota</taxon>
        <taxon>Cyanophyceae</taxon>
        <taxon>Nostocales</taxon>
        <taxon>Chlorogloeopsidaceae</taxon>
        <taxon>Chlorogloeopsis</taxon>
    </lineage>
</organism>
<evidence type="ECO:0000313" key="2">
    <source>
        <dbReference type="EMBL" id="RUR86724.1"/>
    </source>
</evidence>
<gene>
    <name evidence="2" type="ORF">PCC6912_01670</name>
</gene>
<dbReference type="AlphaFoldDB" id="A0A433NR96"/>
<dbReference type="EMBL" id="RSCJ01000001">
    <property type="protein sequence ID" value="RUR86724.1"/>
    <property type="molecule type" value="Genomic_DNA"/>
</dbReference>
<comment type="caution">
    <text evidence="2">The sequence shown here is derived from an EMBL/GenBank/DDBJ whole genome shotgun (WGS) entry which is preliminary data.</text>
</comment>
<feature type="chain" id="PRO_5019437495" evidence="1">
    <location>
        <begin position="39"/>
        <end position="154"/>
    </location>
</feature>
<accession>A0A433NR96</accession>
<dbReference type="Proteomes" id="UP000268857">
    <property type="component" value="Unassembled WGS sequence"/>
</dbReference>